<dbReference type="InterPro" id="IPR001451">
    <property type="entry name" value="Hexapep"/>
</dbReference>
<protein>
    <submittedName>
        <fullName evidence="5">2,3,4,5-tetrahydropyridine-2,6-dicarboxylate N-succinyltransferase</fullName>
    </submittedName>
</protein>
<dbReference type="SUPFAM" id="SSF51161">
    <property type="entry name" value="Trimeric LpxA-like enzymes"/>
    <property type="match status" value="1"/>
</dbReference>
<keyword evidence="3" id="KW-0220">Diaminopimelate biosynthesis</keyword>
<dbReference type="AlphaFoldDB" id="A0A8S4BWQ6"/>
<evidence type="ECO:0000256" key="4">
    <source>
        <dbReference type="ARBA" id="ARBA00023154"/>
    </source>
</evidence>
<name>A0A8S4BWQ6_9ACAR</name>
<gene>
    <name evidence="5" type="ORF">MHYMCMPASI_01171</name>
</gene>
<dbReference type="GO" id="GO:0016740">
    <property type="term" value="F:transferase activity"/>
    <property type="evidence" value="ECO:0007669"/>
    <property type="project" value="UniProtKB-KW"/>
</dbReference>
<dbReference type="InterPro" id="IPR011004">
    <property type="entry name" value="Trimer_LpxA-like_sf"/>
</dbReference>
<keyword evidence="4" id="KW-0457">Lysine biosynthesis</keyword>
<evidence type="ECO:0000256" key="3">
    <source>
        <dbReference type="ARBA" id="ARBA00022915"/>
    </source>
</evidence>
<dbReference type="Pfam" id="PF14602">
    <property type="entry name" value="Hexapep_2"/>
    <property type="match status" value="1"/>
</dbReference>
<keyword evidence="6" id="KW-1185">Reference proteome</keyword>
<dbReference type="InterPro" id="IPR050179">
    <property type="entry name" value="Trans_hexapeptide_repeat"/>
</dbReference>
<proteinExistence type="predicted"/>
<dbReference type="NCBIfam" id="NF008808">
    <property type="entry name" value="PRK11830.1"/>
    <property type="match status" value="1"/>
</dbReference>
<sequence length="243" mass="26146">MLYKDFLASLESGQTRVAQKIGADWKANIEVKQKILEVFKNTKIVAMNGFMDKEPLTARTFTEEDNVRIVPGGTSVRAGAHIGKNVVIMPPSYVNIGAYVDEQSMVDSHVLVGSCAQIGKRVHLSTAVQIGGVLEPIGNRPVIVEDDCFIGAGVILTEGIIVREKAVLAPGVKLSASVPIYDIINQTIIKGEIPAGAVVVPGTRPILSNNWAKEQNLSIACAVIIKYRDKKTSSATALENILR</sequence>
<reference evidence="5" key="1">
    <citation type="submission" date="2021-06" db="EMBL/GenBank/DDBJ databases">
        <authorList>
            <person name="Nardi T."/>
            <person name="Nardi T."/>
        </authorList>
    </citation>
    <scope>NUCLEOTIDE SEQUENCE</scope>
</reference>
<evidence type="ECO:0000256" key="2">
    <source>
        <dbReference type="ARBA" id="ARBA00022679"/>
    </source>
</evidence>
<evidence type="ECO:0000313" key="5">
    <source>
        <dbReference type="EMBL" id="CAG7600308.1"/>
    </source>
</evidence>
<dbReference type="PANTHER" id="PTHR43300:SF10">
    <property type="entry name" value="2,3,4,5-TETRAHYDROPYRIDINE-2,6-DICARBOXYLATE N-ACETYLTRANSFERASE"/>
    <property type="match status" value="1"/>
</dbReference>
<dbReference type="CDD" id="cd03350">
    <property type="entry name" value="LbH_THP_succinylT"/>
    <property type="match status" value="1"/>
</dbReference>
<dbReference type="Proteomes" id="UP000837675">
    <property type="component" value="Unassembled WGS sequence"/>
</dbReference>
<dbReference type="PANTHER" id="PTHR43300">
    <property type="entry name" value="ACETYLTRANSFERASE"/>
    <property type="match status" value="1"/>
</dbReference>
<dbReference type="InterPro" id="IPR018357">
    <property type="entry name" value="Hexapep_transf_CS"/>
</dbReference>
<dbReference type="Gene3D" id="2.160.10.10">
    <property type="entry name" value="Hexapeptide repeat proteins"/>
    <property type="match status" value="1"/>
</dbReference>
<dbReference type="EMBL" id="CAJVAF010000352">
    <property type="protein sequence ID" value="CAG7600308.1"/>
    <property type="molecule type" value="Genomic_DNA"/>
</dbReference>
<evidence type="ECO:0000256" key="1">
    <source>
        <dbReference type="ARBA" id="ARBA00022605"/>
    </source>
</evidence>
<dbReference type="GO" id="GO:0009085">
    <property type="term" value="P:lysine biosynthetic process"/>
    <property type="evidence" value="ECO:0007669"/>
    <property type="project" value="UniProtKB-KW"/>
</dbReference>
<dbReference type="PROSITE" id="PS00101">
    <property type="entry name" value="HEXAPEP_TRANSFERASES"/>
    <property type="match status" value="1"/>
</dbReference>
<comment type="caution">
    <text evidence="5">The sequence shown here is derived from an EMBL/GenBank/DDBJ whole genome shotgun (WGS) entry which is preliminary data.</text>
</comment>
<dbReference type="GO" id="GO:0019877">
    <property type="term" value="P:diaminopimelate biosynthetic process"/>
    <property type="evidence" value="ECO:0007669"/>
    <property type="project" value="UniProtKB-KW"/>
</dbReference>
<evidence type="ECO:0000313" key="6">
    <source>
        <dbReference type="Proteomes" id="UP000837675"/>
    </source>
</evidence>
<accession>A0A8S4BWQ6</accession>
<organism evidence="5 6">
    <name type="scientific">Hyalomma marginatum</name>
    <dbReference type="NCBI Taxonomy" id="34627"/>
    <lineage>
        <taxon>Eukaryota</taxon>
        <taxon>Metazoa</taxon>
        <taxon>Ecdysozoa</taxon>
        <taxon>Arthropoda</taxon>
        <taxon>Chelicerata</taxon>
        <taxon>Arachnida</taxon>
        <taxon>Acari</taxon>
        <taxon>Parasitiformes</taxon>
        <taxon>Ixodida</taxon>
        <taxon>Ixodoidea</taxon>
        <taxon>Ixodidae</taxon>
        <taxon>Hyalomminae</taxon>
        <taxon>Hyalomma</taxon>
    </lineage>
</organism>
<keyword evidence="2" id="KW-0808">Transferase</keyword>
<keyword evidence="1" id="KW-0028">Amino-acid biosynthesis</keyword>